<gene>
    <name evidence="3" type="ORF">S06H3_29493</name>
</gene>
<proteinExistence type="predicted"/>
<feature type="domain" description="DUF5655" evidence="2">
    <location>
        <begin position="3"/>
        <end position="110"/>
    </location>
</feature>
<protein>
    <recommendedName>
        <fullName evidence="2">DUF5655 domain-containing protein</fullName>
    </recommendedName>
</protein>
<dbReference type="Pfam" id="PF18899">
    <property type="entry name" value="DUF5655"/>
    <property type="match status" value="1"/>
</dbReference>
<accession>X1LQB4</accession>
<evidence type="ECO:0000313" key="3">
    <source>
        <dbReference type="EMBL" id="GAI21542.1"/>
    </source>
</evidence>
<keyword evidence="1" id="KW-0175">Coiled coil</keyword>
<organism evidence="3">
    <name type="scientific">marine sediment metagenome</name>
    <dbReference type="NCBI Taxonomy" id="412755"/>
    <lineage>
        <taxon>unclassified sequences</taxon>
        <taxon>metagenomes</taxon>
        <taxon>ecological metagenomes</taxon>
    </lineage>
</organism>
<feature type="non-terminal residue" evidence="3">
    <location>
        <position position="1"/>
    </location>
</feature>
<name>X1LQB4_9ZZZZ</name>
<dbReference type="EMBL" id="BARV01017281">
    <property type="protein sequence ID" value="GAI21542.1"/>
    <property type="molecule type" value="Genomic_DNA"/>
</dbReference>
<sequence length="112" mass="13211">DRLSGKSDKVKELFNELQERILKLDEKIKEKILKLYVAYELDKNFTEIIIQANGLWVHVDISKEEITDPENKLIDISEKGHWATGSLKMRVEKIDDIEYCMNIIKQSYENKL</sequence>
<feature type="coiled-coil region" evidence="1">
    <location>
        <begin position="7"/>
        <end position="34"/>
    </location>
</feature>
<dbReference type="InterPro" id="IPR043714">
    <property type="entry name" value="DUF5655"/>
</dbReference>
<evidence type="ECO:0000256" key="1">
    <source>
        <dbReference type="SAM" id="Coils"/>
    </source>
</evidence>
<evidence type="ECO:0000259" key="2">
    <source>
        <dbReference type="Pfam" id="PF18899"/>
    </source>
</evidence>
<comment type="caution">
    <text evidence="3">The sequence shown here is derived from an EMBL/GenBank/DDBJ whole genome shotgun (WGS) entry which is preliminary data.</text>
</comment>
<reference evidence="3" key="1">
    <citation type="journal article" date="2014" name="Front. Microbiol.">
        <title>High frequency of phylogenetically diverse reductive dehalogenase-homologous genes in deep subseafloor sedimentary metagenomes.</title>
        <authorList>
            <person name="Kawai M."/>
            <person name="Futagami T."/>
            <person name="Toyoda A."/>
            <person name="Takaki Y."/>
            <person name="Nishi S."/>
            <person name="Hori S."/>
            <person name="Arai W."/>
            <person name="Tsubouchi T."/>
            <person name="Morono Y."/>
            <person name="Uchiyama I."/>
            <person name="Ito T."/>
            <person name="Fujiyama A."/>
            <person name="Inagaki F."/>
            <person name="Takami H."/>
        </authorList>
    </citation>
    <scope>NUCLEOTIDE SEQUENCE</scope>
    <source>
        <strain evidence="3">Expedition CK06-06</strain>
    </source>
</reference>
<dbReference type="AlphaFoldDB" id="X1LQB4"/>